<dbReference type="EMBL" id="MU853402">
    <property type="protein sequence ID" value="KAK4137657.1"/>
    <property type="molecule type" value="Genomic_DNA"/>
</dbReference>
<dbReference type="AlphaFoldDB" id="A0AAN6UR42"/>
<sequence>MTRLLARAVLEDGCILPRASVLTPRERIVAADREIFATRGNSPCANLVKFFVTCLRSLPPPPIHNPPCTAPCPTTSPCLKTTQPPDPLSCTTYP</sequence>
<gene>
    <name evidence="1" type="ORF">BT67DRAFT_116902</name>
</gene>
<keyword evidence="2" id="KW-1185">Reference proteome</keyword>
<protein>
    <submittedName>
        <fullName evidence="1">Uncharacterized protein</fullName>
    </submittedName>
</protein>
<organism evidence="1 2">
    <name type="scientific">Trichocladium antarcticum</name>
    <dbReference type="NCBI Taxonomy" id="1450529"/>
    <lineage>
        <taxon>Eukaryota</taxon>
        <taxon>Fungi</taxon>
        <taxon>Dikarya</taxon>
        <taxon>Ascomycota</taxon>
        <taxon>Pezizomycotina</taxon>
        <taxon>Sordariomycetes</taxon>
        <taxon>Sordariomycetidae</taxon>
        <taxon>Sordariales</taxon>
        <taxon>Chaetomiaceae</taxon>
        <taxon>Trichocladium</taxon>
    </lineage>
</organism>
<name>A0AAN6UR42_9PEZI</name>
<reference evidence="1" key="1">
    <citation type="journal article" date="2023" name="Mol. Phylogenet. Evol.">
        <title>Genome-scale phylogeny and comparative genomics of the fungal order Sordariales.</title>
        <authorList>
            <person name="Hensen N."/>
            <person name="Bonometti L."/>
            <person name="Westerberg I."/>
            <person name="Brannstrom I.O."/>
            <person name="Guillou S."/>
            <person name="Cros-Aarteil S."/>
            <person name="Calhoun S."/>
            <person name="Haridas S."/>
            <person name="Kuo A."/>
            <person name="Mondo S."/>
            <person name="Pangilinan J."/>
            <person name="Riley R."/>
            <person name="LaButti K."/>
            <person name="Andreopoulos B."/>
            <person name="Lipzen A."/>
            <person name="Chen C."/>
            <person name="Yan M."/>
            <person name="Daum C."/>
            <person name="Ng V."/>
            <person name="Clum A."/>
            <person name="Steindorff A."/>
            <person name="Ohm R.A."/>
            <person name="Martin F."/>
            <person name="Silar P."/>
            <person name="Natvig D.O."/>
            <person name="Lalanne C."/>
            <person name="Gautier V."/>
            <person name="Ament-Velasquez S.L."/>
            <person name="Kruys A."/>
            <person name="Hutchinson M.I."/>
            <person name="Powell A.J."/>
            <person name="Barry K."/>
            <person name="Miller A.N."/>
            <person name="Grigoriev I.V."/>
            <person name="Debuchy R."/>
            <person name="Gladieux P."/>
            <person name="Hiltunen Thoren M."/>
            <person name="Johannesson H."/>
        </authorList>
    </citation>
    <scope>NUCLEOTIDE SEQUENCE</scope>
    <source>
        <strain evidence="1">CBS 123565</strain>
    </source>
</reference>
<evidence type="ECO:0000313" key="2">
    <source>
        <dbReference type="Proteomes" id="UP001304895"/>
    </source>
</evidence>
<dbReference type="Proteomes" id="UP001304895">
    <property type="component" value="Unassembled WGS sequence"/>
</dbReference>
<reference evidence="1" key="2">
    <citation type="submission" date="2023-05" db="EMBL/GenBank/DDBJ databases">
        <authorList>
            <consortium name="Lawrence Berkeley National Laboratory"/>
            <person name="Steindorff A."/>
            <person name="Hensen N."/>
            <person name="Bonometti L."/>
            <person name="Westerberg I."/>
            <person name="Brannstrom I.O."/>
            <person name="Guillou S."/>
            <person name="Cros-Aarteil S."/>
            <person name="Calhoun S."/>
            <person name="Haridas S."/>
            <person name="Kuo A."/>
            <person name="Mondo S."/>
            <person name="Pangilinan J."/>
            <person name="Riley R."/>
            <person name="Labutti K."/>
            <person name="Andreopoulos B."/>
            <person name="Lipzen A."/>
            <person name="Chen C."/>
            <person name="Yanf M."/>
            <person name="Daum C."/>
            <person name="Ng V."/>
            <person name="Clum A."/>
            <person name="Ohm R."/>
            <person name="Martin F."/>
            <person name="Silar P."/>
            <person name="Natvig D."/>
            <person name="Lalanne C."/>
            <person name="Gautier V."/>
            <person name="Ament-Velasquez S.L."/>
            <person name="Kruys A."/>
            <person name="Hutchinson M.I."/>
            <person name="Powell A.J."/>
            <person name="Barry K."/>
            <person name="Miller A.N."/>
            <person name="Grigoriev I.V."/>
            <person name="Debuchy R."/>
            <person name="Gladieux P."/>
            <person name="Thoren M.H."/>
            <person name="Johannesson H."/>
        </authorList>
    </citation>
    <scope>NUCLEOTIDE SEQUENCE</scope>
    <source>
        <strain evidence="1">CBS 123565</strain>
    </source>
</reference>
<accession>A0AAN6UR42</accession>
<proteinExistence type="predicted"/>
<comment type="caution">
    <text evidence="1">The sequence shown here is derived from an EMBL/GenBank/DDBJ whole genome shotgun (WGS) entry which is preliminary data.</text>
</comment>
<evidence type="ECO:0000313" key="1">
    <source>
        <dbReference type="EMBL" id="KAK4137657.1"/>
    </source>
</evidence>